<feature type="compositionally biased region" description="Polar residues" evidence="1">
    <location>
        <begin position="316"/>
        <end position="339"/>
    </location>
</feature>
<dbReference type="EMBL" id="JAODUP010000529">
    <property type="protein sequence ID" value="KAK2147920.1"/>
    <property type="molecule type" value="Genomic_DNA"/>
</dbReference>
<evidence type="ECO:0000313" key="3">
    <source>
        <dbReference type="Proteomes" id="UP001208570"/>
    </source>
</evidence>
<feature type="region of interest" description="Disordered" evidence="1">
    <location>
        <begin position="259"/>
        <end position="431"/>
    </location>
</feature>
<dbReference type="AlphaFoldDB" id="A0AAD9J903"/>
<organism evidence="2 3">
    <name type="scientific">Paralvinella palmiformis</name>
    <dbReference type="NCBI Taxonomy" id="53620"/>
    <lineage>
        <taxon>Eukaryota</taxon>
        <taxon>Metazoa</taxon>
        <taxon>Spiralia</taxon>
        <taxon>Lophotrochozoa</taxon>
        <taxon>Annelida</taxon>
        <taxon>Polychaeta</taxon>
        <taxon>Sedentaria</taxon>
        <taxon>Canalipalpata</taxon>
        <taxon>Terebellida</taxon>
        <taxon>Terebelliformia</taxon>
        <taxon>Alvinellidae</taxon>
        <taxon>Paralvinella</taxon>
    </lineage>
</organism>
<gene>
    <name evidence="2" type="ORF">LSH36_529g01032</name>
</gene>
<feature type="compositionally biased region" description="Basic and acidic residues" evidence="1">
    <location>
        <begin position="209"/>
        <end position="219"/>
    </location>
</feature>
<feature type="compositionally biased region" description="Polar residues" evidence="1">
    <location>
        <begin position="558"/>
        <end position="570"/>
    </location>
</feature>
<comment type="caution">
    <text evidence="2">The sequence shown here is derived from an EMBL/GenBank/DDBJ whole genome shotgun (WGS) entry which is preliminary data.</text>
</comment>
<feature type="compositionally biased region" description="Polar residues" evidence="1">
    <location>
        <begin position="519"/>
        <end position="537"/>
    </location>
</feature>
<name>A0AAD9J903_9ANNE</name>
<feature type="region of interest" description="Disordered" evidence="1">
    <location>
        <begin position="460"/>
        <end position="537"/>
    </location>
</feature>
<feature type="compositionally biased region" description="Basic residues" evidence="1">
    <location>
        <begin position="197"/>
        <end position="208"/>
    </location>
</feature>
<feature type="region of interest" description="Disordered" evidence="1">
    <location>
        <begin position="197"/>
        <end position="241"/>
    </location>
</feature>
<evidence type="ECO:0000313" key="2">
    <source>
        <dbReference type="EMBL" id="KAK2147920.1"/>
    </source>
</evidence>
<evidence type="ECO:0000256" key="1">
    <source>
        <dbReference type="SAM" id="MobiDB-lite"/>
    </source>
</evidence>
<reference evidence="2" key="1">
    <citation type="journal article" date="2023" name="Mol. Biol. Evol.">
        <title>Third-Generation Sequencing Reveals the Adaptive Role of the Epigenome in Three Deep-Sea Polychaetes.</title>
        <authorList>
            <person name="Perez M."/>
            <person name="Aroh O."/>
            <person name="Sun Y."/>
            <person name="Lan Y."/>
            <person name="Juniper S.K."/>
            <person name="Young C.R."/>
            <person name="Angers B."/>
            <person name="Qian P.Y."/>
        </authorList>
    </citation>
    <scope>NUCLEOTIDE SEQUENCE</scope>
    <source>
        <strain evidence="2">P08H-3</strain>
    </source>
</reference>
<feature type="compositionally biased region" description="Polar residues" evidence="1">
    <location>
        <begin position="358"/>
        <end position="370"/>
    </location>
</feature>
<sequence>KTEAPQVAINPDRLVEAQLDIVVVTICCMTSTFHWFCPVSPPTSFSVPYFDTDACSESSSIEISFDVPSPDITSPCGDFNPPLKIVAPGDFGPFPPPSIRPRSPRPGVRNMLARQDAVSNNSSPTASPLPLSPVDSEVFFSSESTTPNVDPTHLSADWSQNNAKLMRSAPNVGMEPASSPTWGYPLAMDPNPVYLRHRSHPNVHRSRSLKLDSYDENRLNKKTSLSEPGEEPRNVNINMFDPFPCKERKLKPKVQLSTMFSPREDDPCLNNEDLYDDPDQLSGSDLDDADDVYIRGLYDDDGDDDDDGYADDDYCTDSNSNQSDVDVNDPESNSVSSLEPSAECLPNERPLEAHPTESNDATPTGSSQQVSKHHAEQCNAHKHTRVQSHTDVTDQGENSGCLVPPHVKKPRNSVDHKNSIHGRENVGDTREDRLNEDMICADPINRSDNGSNIHRDVTAESEYDVNKSGDTISQSLDVTDQSGYTNDSSEDALDTGIDPMSSLYSIQDGAEPSIDEPQSARSVLNQDNIPPANNRNTFVRRESQSLDVDNNNRLLLQSVESPPDDSQSHQTADEDDSRMSSADMRHVQMPAKVGQSSSNLSHVNHVPRLMDSRCEDQVYHDLDGLNIDPGVRSRAKDVVAGEQSRANSRRLSLNDGVGKMKNVLSSGGAGSVSLEFNMLGSGLHTSGDLV</sequence>
<feature type="region of interest" description="Disordered" evidence="1">
    <location>
        <begin position="558"/>
        <end position="581"/>
    </location>
</feature>
<protein>
    <submittedName>
        <fullName evidence="2">Uncharacterized protein</fullName>
    </submittedName>
</protein>
<feature type="compositionally biased region" description="Acidic residues" evidence="1">
    <location>
        <begin position="299"/>
        <end position="315"/>
    </location>
</feature>
<feature type="non-terminal residue" evidence="2">
    <location>
        <position position="1"/>
    </location>
</feature>
<proteinExistence type="predicted"/>
<accession>A0AAD9J903</accession>
<dbReference type="Proteomes" id="UP001208570">
    <property type="component" value="Unassembled WGS sequence"/>
</dbReference>
<feature type="compositionally biased region" description="Polar residues" evidence="1">
    <location>
        <begin position="387"/>
        <end position="398"/>
    </location>
</feature>
<feature type="compositionally biased region" description="Polar residues" evidence="1">
    <location>
        <begin position="468"/>
        <end position="487"/>
    </location>
</feature>
<feature type="compositionally biased region" description="Basic and acidic residues" evidence="1">
    <location>
        <begin position="412"/>
        <end position="431"/>
    </location>
</feature>
<keyword evidence="3" id="KW-1185">Reference proteome</keyword>
<feature type="compositionally biased region" description="Acidic residues" evidence="1">
    <location>
        <begin position="273"/>
        <end position="291"/>
    </location>
</feature>